<organism evidence="1 2">
    <name type="scientific">Sphingomonas floccifaciens</name>
    <dbReference type="NCBI Taxonomy" id="1844115"/>
    <lineage>
        <taxon>Bacteria</taxon>
        <taxon>Pseudomonadati</taxon>
        <taxon>Pseudomonadota</taxon>
        <taxon>Alphaproteobacteria</taxon>
        <taxon>Sphingomonadales</taxon>
        <taxon>Sphingomonadaceae</taxon>
        <taxon>Sphingomonas</taxon>
    </lineage>
</organism>
<reference evidence="2" key="1">
    <citation type="journal article" date="2019" name="Int. J. Syst. Evol. Microbiol.">
        <title>The Global Catalogue of Microorganisms (GCM) 10K type strain sequencing project: providing services to taxonomists for standard genome sequencing and annotation.</title>
        <authorList>
            <consortium name="The Broad Institute Genomics Platform"/>
            <consortium name="The Broad Institute Genome Sequencing Center for Infectious Disease"/>
            <person name="Wu L."/>
            <person name="Ma J."/>
        </authorList>
    </citation>
    <scope>NUCLEOTIDE SEQUENCE [LARGE SCALE GENOMIC DNA]</scope>
    <source>
        <strain evidence="2">Q85</strain>
    </source>
</reference>
<sequence length="327" mass="36946">MQNMVPSQRPVRDFTPVPRKYRYDGWTADRQRAFVAALAETGSVTAAARRINMSTEGAYYLRRQPGAEEFAAAWADALDHGVQSLADIAIDRAREGTPVPVFWKGEQIGEKRRYNDRLLMFILRHHMPGKYGALAALPTGTKHPDTIAREKKEAEKAERLARQNDEAENKRLLGELLKQYEAKVIQERRYRLEGKFVAADQALRTLAFLELVMVVGGESAALIDRCTGVDKRGMPLPDRPYSDPMSDLLAEIRQKVWDKIGDPPRPPVWLPRKDPGPHTELYGKSDRALAQQRATQMMAEAQALWEATATEEKWAKWCGGEEMDDGC</sequence>
<keyword evidence="2" id="KW-1185">Reference proteome</keyword>
<evidence type="ECO:0000313" key="1">
    <source>
        <dbReference type="EMBL" id="MFD1786912.1"/>
    </source>
</evidence>
<dbReference type="RefSeq" id="WP_380939288.1">
    <property type="nucleotide sequence ID" value="NZ_JBHUFC010000002.1"/>
</dbReference>
<name>A0ABW4N9R5_9SPHN</name>
<dbReference type="EMBL" id="JBHUFC010000002">
    <property type="protein sequence ID" value="MFD1786912.1"/>
    <property type="molecule type" value="Genomic_DNA"/>
</dbReference>
<comment type="caution">
    <text evidence="1">The sequence shown here is derived from an EMBL/GenBank/DDBJ whole genome shotgun (WGS) entry which is preliminary data.</text>
</comment>
<proteinExistence type="predicted"/>
<gene>
    <name evidence="1" type="ORF">ACFSC3_04930</name>
</gene>
<protein>
    <submittedName>
        <fullName evidence="1">LysR family transcriptional regulator</fullName>
    </submittedName>
</protein>
<dbReference type="Proteomes" id="UP001597283">
    <property type="component" value="Unassembled WGS sequence"/>
</dbReference>
<accession>A0ABW4N9R5</accession>
<evidence type="ECO:0000313" key="2">
    <source>
        <dbReference type="Proteomes" id="UP001597283"/>
    </source>
</evidence>